<comment type="similarity">
    <text evidence="9">Belongs to the glycosyltransferase 9 family.</text>
</comment>
<comment type="caution">
    <text evidence="14">The sequence shown here is derived from an EMBL/GenBank/DDBJ whole genome shotgun (WGS) entry which is preliminary data.</text>
</comment>
<evidence type="ECO:0000256" key="9">
    <source>
        <dbReference type="ARBA" id="ARBA00043995"/>
    </source>
</evidence>
<evidence type="ECO:0000256" key="5">
    <source>
        <dbReference type="ARBA" id="ARBA00022676"/>
    </source>
</evidence>
<evidence type="ECO:0000256" key="13">
    <source>
        <dbReference type="ARBA" id="ARBA00049201"/>
    </source>
</evidence>
<dbReference type="Pfam" id="PF01075">
    <property type="entry name" value="Glyco_transf_9"/>
    <property type="match status" value="1"/>
</dbReference>
<evidence type="ECO:0000256" key="3">
    <source>
        <dbReference type="ARBA" id="ARBA00022475"/>
    </source>
</evidence>
<comment type="pathway">
    <text evidence="2">Bacterial outer membrane biogenesis; LPS core biosynthesis.</text>
</comment>
<evidence type="ECO:0000313" key="15">
    <source>
        <dbReference type="Proteomes" id="UP001271249"/>
    </source>
</evidence>
<name>A0ABU4ZE98_9HYPH</name>
<dbReference type="InterPro" id="IPR011908">
    <property type="entry name" value="LipoPS_heptosylTferase-I"/>
</dbReference>
<proteinExistence type="inferred from homology"/>
<accession>A0ABU4ZE98</accession>
<evidence type="ECO:0000256" key="4">
    <source>
        <dbReference type="ARBA" id="ARBA00022519"/>
    </source>
</evidence>
<organism evidence="14 15">
    <name type="scientific">Mesorhizobium captivum</name>
    <dbReference type="NCBI Taxonomy" id="3072319"/>
    <lineage>
        <taxon>Bacteria</taxon>
        <taxon>Pseudomonadati</taxon>
        <taxon>Pseudomonadota</taxon>
        <taxon>Alphaproteobacteria</taxon>
        <taxon>Hyphomicrobiales</taxon>
        <taxon>Phyllobacteriaceae</taxon>
        <taxon>Mesorhizobium</taxon>
    </lineage>
</organism>
<dbReference type="CDD" id="cd03789">
    <property type="entry name" value="GT9_LPS_heptosyltransferase"/>
    <property type="match status" value="1"/>
</dbReference>
<evidence type="ECO:0000256" key="2">
    <source>
        <dbReference type="ARBA" id="ARBA00004713"/>
    </source>
</evidence>
<keyword evidence="7" id="KW-0448">Lipopolysaccharide biosynthesis</keyword>
<dbReference type="RefSeq" id="WP_320229984.1">
    <property type="nucleotide sequence ID" value="NZ_JAVIJB010000059.1"/>
</dbReference>
<dbReference type="InterPro" id="IPR002201">
    <property type="entry name" value="Glyco_trans_9"/>
</dbReference>
<dbReference type="SUPFAM" id="SSF53756">
    <property type="entry name" value="UDP-Glycosyltransferase/glycogen phosphorylase"/>
    <property type="match status" value="1"/>
</dbReference>
<reference evidence="14 15" key="1">
    <citation type="submission" date="2023-08" db="EMBL/GenBank/DDBJ databases">
        <title>Implementing the SeqCode for naming new Mesorhizobium species isolated from Vachellia karroo root nodules.</title>
        <authorList>
            <person name="Van Lill M."/>
        </authorList>
    </citation>
    <scope>NUCLEOTIDE SEQUENCE [LARGE SCALE GENOMIC DNA]</scope>
    <source>
        <strain evidence="14 15">VK22B</strain>
    </source>
</reference>
<keyword evidence="15" id="KW-1185">Reference proteome</keyword>
<evidence type="ECO:0000256" key="1">
    <source>
        <dbReference type="ARBA" id="ARBA00004515"/>
    </source>
</evidence>
<evidence type="ECO:0000256" key="6">
    <source>
        <dbReference type="ARBA" id="ARBA00022679"/>
    </source>
</evidence>
<keyword evidence="8" id="KW-0472">Membrane</keyword>
<dbReference type="InterPro" id="IPR051199">
    <property type="entry name" value="LPS_LOS_Heptosyltrfase"/>
</dbReference>
<dbReference type="EC" id="2.4.99.23" evidence="10"/>
<keyword evidence="6" id="KW-0808">Transferase</keyword>
<dbReference type="PANTHER" id="PTHR30160">
    <property type="entry name" value="TETRAACYLDISACCHARIDE 4'-KINASE-RELATED"/>
    <property type="match status" value="1"/>
</dbReference>
<dbReference type="NCBIfam" id="TIGR02193">
    <property type="entry name" value="heptsyl_trn_I"/>
    <property type="match status" value="1"/>
</dbReference>
<sequence length="331" mass="35815">MKALIVKTSSMGDVIHTFPAVEDALRNRPDMSFDWCVEEAFAGIVALHPAIKSIQKVAIRRWRKKAFDGDTWREMTGLRHALRGARYDLVIDAQGLLKSAVVAKQAGAPIAGFDRSSAREPSATLFYDRKYAVPRDLHAIERTRRLFGQALGYQPDLTILDSGIVPPAGGLFRVEDETVEGKTAFLLHGTSREDKKWPADDWIETARQLASRQFTPVVTWSNEAEKDVAEAIAGAVPKTMLVPKSPLGKIAAILGRSTLVIGADTGLTHLASAFGLPTVAIFLATEPGLTGPRGPFSSTLLAPAGGKVTPAEAMEEAERLMAQRAIAQAQH</sequence>
<comment type="catalytic activity">
    <reaction evidence="13">
        <text>an alpha-Kdo-(2-&gt;4)-alpha-Kdo-(2-&gt;6)-lipid A + ADP-L-glycero-beta-D-manno-heptose = an L-alpha-D-Hep-(1-&gt;5)-[alpha-Kdo-(2-&gt;4)]-alpha-Kdo-(2-&gt;6)-lipid A + ADP + H(+)</text>
        <dbReference type="Rhea" id="RHEA:74067"/>
        <dbReference type="ChEBI" id="CHEBI:15378"/>
        <dbReference type="ChEBI" id="CHEBI:61506"/>
        <dbReference type="ChEBI" id="CHEBI:176431"/>
        <dbReference type="ChEBI" id="CHEBI:193068"/>
        <dbReference type="ChEBI" id="CHEBI:456216"/>
        <dbReference type="EC" id="2.4.99.23"/>
    </reaction>
</comment>
<protein>
    <recommendedName>
        <fullName evidence="11">Lipopolysaccharide heptosyltransferase 1</fullName>
        <ecNumber evidence="10">2.4.99.23</ecNumber>
    </recommendedName>
    <alternativeName>
        <fullName evidence="12">ADP-heptose:lipopolysaccharide heptosyltransferase I</fullName>
    </alternativeName>
</protein>
<evidence type="ECO:0000256" key="12">
    <source>
        <dbReference type="ARBA" id="ARBA00044330"/>
    </source>
</evidence>
<keyword evidence="3" id="KW-1003">Cell membrane</keyword>
<evidence type="ECO:0000256" key="8">
    <source>
        <dbReference type="ARBA" id="ARBA00023136"/>
    </source>
</evidence>
<dbReference type="Proteomes" id="UP001271249">
    <property type="component" value="Unassembled WGS sequence"/>
</dbReference>
<evidence type="ECO:0000256" key="10">
    <source>
        <dbReference type="ARBA" id="ARBA00044041"/>
    </source>
</evidence>
<comment type="subcellular location">
    <subcellularLocation>
        <location evidence="1">Cell inner membrane</location>
        <topology evidence="1">Peripheral membrane protein</topology>
        <orientation evidence="1">Cytoplasmic side</orientation>
    </subcellularLocation>
</comment>
<dbReference type="EMBL" id="JAVIJC010000057">
    <property type="protein sequence ID" value="MDX8496282.1"/>
    <property type="molecule type" value="Genomic_DNA"/>
</dbReference>
<evidence type="ECO:0000256" key="7">
    <source>
        <dbReference type="ARBA" id="ARBA00022985"/>
    </source>
</evidence>
<keyword evidence="5" id="KW-0328">Glycosyltransferase</keyword>
<dbReference type="PANTHER" id="PTHR30160:SF19">
    <property type="entry name" value="LIPOPOLYSACCHARIDE HEPTOSYLTRANSFERASE 1"/>
    <property type="match status" value="1"/>
</dbReference>
<keyword evidence="4" id="KW-0997">Cell inner membrane</keyword>
<evidence type="ECO:0000256" key="11">
    <source>
        <dbReference type="ARBA" id="ARBA00044190"/>
    </source>
</evidence>
<evidence type="ECO:0000313" key="14">
    <source>
        <dbReference type="EMBL" id="MDX8496282.1"/>
    </source>
</evidence>
<gene>
    <name evidence="14" type="primary">waaC</name>
    <name evidence="14" type="ORF">RFN29_32670</name>
</gene>
<dbReference type="Gene3D" id="3.40.50.2000">
    <property type="entry name" value="Glycogen Phosphorylase B"/>
    <property type="match status" value="2"/>
</dbReference>